<keyword evidence="2" id="KW-0472">Membrane</keyword>
<dbReference type="InterPro" id="IPR049012">
    <property type="entry name" value="Mutator_transp_dom"/>
</dbReference>
<feature type="region of interest" description="Disordered" evidence="1">
    <location>
        <begin position="22"/>
        <end position="69"/>
    </location>
</feature>
<proteinExistence type="predicted"/>
<keyword evidence="2" id="KW-0812">Transmembrane</keyword>
<evidence type="ECO:0000313" key="4">
    <source>
        <dbReference type="EMBL" id="KAK3791384.1"/>
    </source>
</evidence>
<dbReference type="Pfam" id="PF20700">
    <property type="entry name" value="Mutator"/>
    <property type="match status" value="1"/>
</dbReference>
<feature type="transmembrane region" description="Helical" evidence="2">
    <location>
        <begin position="281"/>
        <end position="308"/>
    </location>
</feature>
<feature type="domain" description="Mutator-like transposase" evidence="3">
    <location>
        <begin position="112"/>
        <end position="295"/>
    </location>
</feature>
<keyword evidence="2" id="KW-1133">Transmembrane helix</keyword>
<evidence type="ECO:0000259" key="3">
    <source>
        <dbReference type="Pfam" id="PF20700"/>
    </source>
</evidence>
<dbReference type="Proteomes" id="UP001283361">
    <property type="component" value="Unassembled WGS sequence"/>
</dbReference>
<accession>A0AAE1E1Y7</accession>
<organism evidence="4 5">
    <name type="scientific">Elysia crispata</name>
    <name type="common">lettuce slug</name>
    <dbReference type="NCBI Taxonomy" id="231223"/>
    <lineage>
        <taxon>Eukaryota</taxon>
        <taxon>Metazoa</taxon>
        <taxon>Spiralia</taxon>
        <taxon>Lophotrochozoa</taxon>
        <taxon>Mollusca</taxon>
        <taxon>Gastropoda</taxon>
        <taxon>Heterobranchia</taxon>
        <taxon>Euthyneura</taxon>
        <taxon>Panpulmonata</taxon>
        <taxon>Sacoglossa</taxon>
        <taxon>Placobranchoidea</taxon>
        <taxon>Plakobranchidae</taxon>
        <taxon>Elysia</taxon>
    </lineage>
</organism>
<evidence type="ECO:0000256" key="1">
    <source>
        <dbReference type="SAM" id="MobiDB-lite"/>
    </source>
</evidence>
<comment type="caution">
    <text evidence="4">The sequence shown here is derived from an EMBL/GenBank/DDBJ whole genome shotgun (WGS) entry which is preliminary data.</text>
</comment>
<protein>
    <recommendedName>
        <fullName evidence="3">Mutator-like transposase domain-containing protein</fullName>
    </recommendedName>
</protein>
<feature type="compositionally biased region" description="Polar residues" evidence="1">
    <location>
        <begin position="35"/>
        <end position="60"/>
    </location>
</feature>
<keyword evidence="5" id="KW-1185">Reference proteome</keyword>
<gene>
    <name evidence="4" type="ORF">RRG08_012566</name>
</gene>
<sequence>MSIWGQIFDYLFSVSSDLLDEPDFPPPTVRDSPLEQPQQSTEQSGTSTLTEEARPSTSRAPCTPPPRQDRLIIPLSSPLPASPEEEIPLTRSQKKLAFFQGQNVEELSDVKRTIVELPQINKLLQDLRCHECLSDEGLKLQTPTRYGLAVKIEAVCNGCGMLLSNQFTSARNATSPSHTKPFVTNKATVTASLLSGMGRYSFNNFYESLEMPGLHQKTFNNIAKRLYSQNERLADQVFSKAATFVRREHIRQYALDVGDEDIIDLSVSFDGSWLTIGHKSLIGIGCVMDILTGLIWMGMFAVYTATYVHKVMHS</sequence>
<name>A0AAE1E1Y7_9GAST</name>
<dbReference type="AlphaFoldDB" id="A0AAE1E1Y7"/>
<evidence type="ECO:0000313" key="5">
    <source>
        <dbReference type="Proteomes" id="UP001283361"/>
    </source>
</evidence>
<evidence type="ECO:0000256" key="2">
    <source>
        <dbReference type="SAM" id="Phobius"/>
    </source>
</evidence>
<reference evidence="4" key="1">
    <citation type="journal article" date="2023" name="G3 (Bethesda)">
        <title>A reference genome for the long-term kleptoplast-retaining sea slug Elysia crispata morphotype clarki.</title>
        <authorList>
            <person name="Eastman K.E."/>
            <person name="Pendleton A.L."/>
            <person name="Shaikh M.A."/>
            <person name="Suttiyut T."/>
            <person name="Ogas R."/>
            <person name="Tomko P."/>
            <person name="Gavelis G."/>
            <person name="Widhalm J.R."/>
            <person name="Wisecaver J.H."/>
        </authorList>
    </citation>
    <scope>NUCLEOTIDE SEQUENCE</scope>
    <source>
        <strain evidence="4">ECLA1</strain>
    </source>
</reference>
<dbReference type="EMBL" id="JAWDGP010001473">
    <property type="protein sequence ID" value="KAK3791384.1"/>
    <property type="molecule type" value="Genomic_DNA"/>
</dbReference>